<keyword evidence="1" id="KW-0560">Oxidoreductase</keyword>
<feature type="domain" description="Gfo/Idh/MocA-like oxidoreductase N-terminal" evidence="2">
    <location>
        <begin position="7"/>
        <end position="128"/>
    </location>
</feature>
<dbReference type="SUPFAM" id="SSF51735">
    <property type="entry name" value="NAD(P)-binding Rossmann-fold domains"/>
    <property type="match status" value="1"/>
</dbReference>
<evidence type="ECO:0000313" key="5">
    <source>
        <dbReference type="Proteomes" id="UP000199545"/>
    </source>
</evidence>
<dbReference type="InterPro" id="IPR000683">
    <property type="entry name" value="Gfo/Idh/MocA-like_OxRdtase_N"/>
</dbReference>
<dbReference type="InterPro" id="IPR036291">
    <property type="entry name" value="NAD(P)-bd_dom_sf"/>
</dbReference>
<reference evidence="4 5" key="1">
    <citation type="submission" date="2016-10" db="EMBL/GenBank/DDBJ databases">
        <authorList>
            <person name="de Groot N.N."/>
        </authorList>
    </citation>
    <scope>NUCLEOTIDE SEQUENCE [LARGE SCALE GENOMIC DNA]</scope>
    <source>
        <strain evidence="4 5">DSM 44778</strain>
    </source>
</reference>
<dbReference type="Gene3D" id="3.40.50.720">
    <property type="entry name" value="NAD(P)-binding Rossmann-like Domain"/>
    <property type="match status" value="1"/>
</dbReference>
<dbReference type="Pfam" id="PF01408">
    <property type="entry name" value="GFO_IDH_MocA"/>
    <property type="match status" value="1"/>
</dbReference>
<dbReference type="Gene3D" id="3.30.360.10">
    <property type="entry name" value="Dihydrodipicolinate Reductase, domain 2"/>
    <property type="match status" value="1"/>
</dbReference>
<dbReference type="InterPro" id="IPR055170">
    <property type="entry name" value="GFO_IDH_MocA-like_dom"/>
</dbReference>
<dbReference type="SUPFAM" id="SSF55347">
    <property type="entry name" value="Glyceraldehyde-3-phosphate dehydrogenase-like, C-terminal domain"/>
    <property type="match status" value="1"/>
</dbReference>
<dbReference type="GO" id="GO:0016491">
    <property type="term" value="F:oxidoreductase activity"/>
    <property type="evidence" value="ECO:0007669"/>
    <property type="project" value="UniProtKB-KW"/>
</dbReference>
<keyword evidence="5" id="KW-1185">Reference proteome</keyword>
<name>A0A1I3S4U6_9BACL</name>
<evidence type="ECO:0000313" key="4">
    <source>
        <dbReference type="EMBL" id="SFJ53400.1"/>
    </source>
</evidence>
<dbReference type="STRING" id="46223.SAMN05421852_1123"/>
<dbReference type="AlphaFoldDB" id="A0A1I3S4U6"/>
<feature type="domain" description="GFO/IDH/MocA-like oxidoreductase" evidence="3">
    <location>
        <begin position="141"/>
        <end position="278"/>
    </location>
</feature>
<dbReference type="PANTHER" id="PTHR43818:SF11">
    <property type="entry name" value="BCDNA.GH03377"/>
    <property type="match status" value="1"/>
</dbReference>
<evidence type="ECO:0000259" key="2">
    <source>
        <dbReference type="Pfam" id="PF01408"/>
    </source>
</evidence>
<dbReference type="InterPro" id="IPR050463">
    <property type="entry name" value="Gfo/Idh/MocA_oxidrdct_glycsds"/>
</dbReference>
<dbReference type="EMBL" id="FORR01000012">
    <property type="protein sequence ID" value="SFJ53400.1"/>
    <property type="molecule type" value="Genomic_DNA"/>
</dbReference>
<dbReference type="Proteomes" id="UP000199545">
    <property type="component" value="Unassembled WGS sequence"/>
</dbReference>
<proteinExistence type="predicted"/>
<accession>A0A1I3S4U6</accession>
<evidence type="ECO:0000256" key="1">
    <source>
        <dbReference type="ARBA" id="ARBA00023002"/>
    </source>
</evidence>
<dbReference type="PANTHER" id="PTHR43818">
    <property type="entry name" value="BCDNA.GH03377"/>
    <property type="match status" value="1"/>
</dbReference>
<sequence>MSTKRDFKIGMVGYKFMGKAHSHAYKDVGMFFDLDVNVYMHTICGRNEQAVKQAAEQFGWEQVKTNWKEMVEQPELDLIDINAPSDMHKEIAIGAIEAGKHVLCEKPLAMTLKDAKEMLAAAEKAGVKHGICFNYRFLPAVQLAKQLIDEGRLGEIYHYRAQYLQDWLVDPNAPLTWRLRKEIAGSGAHGDLNSHCIDLARFLIGEFDEVIGQSQTFVKERPLIDQPDQKGAVTVDDSTSFLARFKNGAIGTFEATRYGTGWKNGNCFEINGSKGSIRFNLERLNELQVYFTDDDEHVQGFRTINVTEPVHPYAGHWWPAGHIIGYEHGFVHLIYELINSIVHDRPFAPSFYDGVKCQQVLEAVDRSIAERTWVKVDEVE</sequence>
<protein>
    <submittedName>
        <fullName evidence="4">Predicted dehydrogenase</fullName>
    </submittedName>
</protein>
<gene>
    <name evidence="4" type="ORF">SAMN05421852_1123</name>
</gene>
<dbReference type="Pfam" id="PF22725">
    <property type="entry name" value="GFO_IDH_MocA_C3"/>
    <property type="match status" value="1"/>
</dbReference>
<evidence type="ECO:0000259" key="3">
    <source>
        <dbReference type="Pfam" id="PF22725"/>
    </source>
</evidence>
<dbReference type="GO" id="GO:0000166">
    <property type="term" value="F:nucleotide binding"/>
    <property type="evidence" value="ECO:0007669"/>
    <property type="project" value="InterPro"/>
</dbReference>
<organism evidence="4 5">
    <name type="scientific">Thermoflavimicrobium dichotomicum</name>
    <dbReference type="NCBI Taxonomy" id="46223"/>
    <lineage>
        <taxon>Bacteria</taxon>
        <taxon>Bacillati</taxon>
        <taxon>Bacillota</taxon>
        <taxon>Bacilli</taxon>
        <taxon>Bacillales</taxon>
        <taxon>Thermoactinomycetaceae</taxon>
        <taxon>Thermoflavimicrobium</taxon>
    </lineage>
</organism>